<evidence type="ECO:0000313" key="3">
    <source>
        <dbReference type="Proteomes" id="UP000193648"/>
    </source>
</evidence>
<feature type="compositionally biased region" description="Low complexity" evidence="1">
    <location>
        <begin position="558"/>
        <end position="568"/>
    </location>
</feature>
<protein>
    <recommendedName>
        <fullName evidence="4">F-box domain-containing protein</fullName>
    </recommendedName>
</protein>
<gene>
    <name evidence="2" type="ORF">BCR41DRAFT_350021</name>
</gene>
<dbReference type="RefSeq" id="XP_021883040.1">
    <property type="nucleotide sequence ID" value="XM_022023587.1"/>
</dbReference>
<keyword evidence="3" id="KW-1185">Reference proteome</keyword>
<dbReference type="AlphaFoldDB" id="A0A1Y2GTW0"/>
<dbReference type="PANTHER" id="PTHR38926">
    <property type="entry name" value="F-BOX DOMAIN CONTAINING PROTEIN, EXPRESSED"/>
    <property type="match status" value="1"/>
</dbReference>
<sequence length="627" mass="71144">MVWLIHVLKTPQSNTSSSNATLKLAGVTTKHKHVRQRSFRLLDIPEILEIIIGLLSFGDRRVMRLVSRQCYIVSRRFLTIRAVWTEAPVPASPHHAHVLRWLSSLDALSYVSEQTDDHESTFSHNAWFHLRNHIQSGLAFNLEELILKGPIDVQGRILPLLPFMASLRTIRLQGVYSDSYTIPMFLNECPRLEELTIEPDSKQWTAGVTPVVKSWTMHRPYKLRVLSVQQISMTQHAIRNVIECCPNLRSISLIGVSCTSPTSGGHLLEEGLIAHIARWCPELHHLQISTTQDQQDSISQLAQFRHITSLGMPGRLICPHFFTVVRSYPNALTVLTITGSCGFSPEITEGLHSYLCKALHLKHLEAPDIKFNEMLLFHTDINNSESVWACRDLRSLKISFQPNHGEQYFNIVQRSRMIYGYISQVCPQLRHLAITREWIDCSLEGGLCLLTGLESLISLEVTTTTMSVLHAWDFSWMDNDPTVLHKMIHKMSSNESKLLKSLRAKYEWLGYGDCRFVDPQRLERLGLLVPALATTNVFQGPQGYKLMGPLRNRRKRSTSSASSASSASNDSRLFNTSKAEPSGHLVRWPFLKRFIINLSVDRRGQASGIQALVRKLRPDIECKIGEP</sequence>
<dbReference type="InterPro" id="IPR032675">
    <property type="entry name" value="LRR_dom_sf"/>
</dbReference>
<dbReference type="Proteomes" id="UP000193648">
    <property type="component" value="Unassembled WGS sequence"/>
</dbReference>
<dbReference type="GeneID" id="33565431"/>
<dbReference type="Gene3D" id="3.80.10.10">
    <property type="entry name" value="Ribonuclease Inhibitor"/>
    <property type="match status" value="1"/>
</dbReference>
<evidence type="ECO:0008006" key="4">
    <source>
        <dbReference type="Google" id="ProtNLM"/>
    </source>
</evidence>
<name>A0A1Y2GTW0_9FUNG</name>
<dbReference type="OrthoDB" id="2360860at2759"/>
<accession>A0A1Y2GTW0</accession>
<organism evidence="2 3">
    <name type="scientific">Lobosporangium transversale</name>
    <dbReference type="NCBI Taxonomy" id="64571"/>
    <lineage>
        <taxon>Eukaryota</taxon>
        <taxon>Fungi</taxon>
        <taxon>Fungi incertae sedis</taxon>
        <taxon>Mucoromycota</taxon>
        <taxon>Mortierellomycotina</taxon>
        <taxon>Mortierellomycetes</taxon>
        <taxon>Mortierellales</taxon>
        <taxon>Mortierellaceae</taxon>
        <taxon>Lobosporangium</taxon>
    </lineage>
</organism>
<dbReference type="PANTHER" id="PTHR38926:SF72">
    <property type="entry name" value="IM:7136021-RELATED"/>
    <property type="match status" value="1"/>
</dbReference>
<feature type="region of interest" description="Disordered" evidence="1">
    <location>
        <begin position="544"/>
        <end position="575"/>
    </location>
</feature>
<dbReference type="InParanoid" id="A0A1Y2GTW0"/>
<evidence type="ECO:0000313" key="2">
    <source>
        <dbReference type="EMBL" id="ORZ21789.1"/>
    </source>
</evidence>
<dbReference type="SUPFAM" id="SSF52047">
    <property type="entry name" value="RNI-like"/>
    <property type="match status" value="1"/>
</dbReference>
<reference evidence="2 3" key="1">
    <citation type="submission" date="2016-07" db="EMBL/GenBank/DDBJ databases">
        <title>Pervasive Adenine N6-methylation of Active Genes in Fungi.</title>
        <authorList>
            <consortium name="DOE Joint Genome Institute"/>
            <person name="Mondo S.J."/>
            <person name="Dannebaum R.O."/>
            <person name="Kuo R.C."/>
            <person name="Labutti K."/>
            <person name="Haridas S."/>
            <person name="Kuo A."/>
            <person name="Salamov A."/>
            <person name="Ahrendt S.R."/>
            <person name="Lipzen A."/>
            <person name="Sullivan W."/>
            <person name="Andreopoulos W.B."/>
            <person name="Clum A."/>
            <person name="Lindquist E."/>
            <person name="Daum C."/>
            <person name="Ramamoorthy G.K."/>
            <person name="Gryganskyi A."/>
            <person name="Culley D."/>
            <person name="Magnuson J.K."/>
            <person name="James T.Y."/>
            <person name="O'Malley M.A."/>
            <person name="Stajich J.E."/>
            <person name="Spatafora J.W."/>
            <person name="Visel A."/>
            <person name="Grigoriev I.V."/>
        </authorList>
    </citation>
    <scope>NUCLEOTIDE SEQUENCE [LARGE SCALE GENOMIC DNA]</scope>
    <source>
        <strain evidence="2 3">NRRL 3116</strain>
    </source>
</reference>
<comment type="caution">
    <text evidence="2">The sequence shown here is derived from an EMBL/GenBank/DDBJ whole genome shotgun (WGS) entry which is preliminary data.</text>
</comment>
<evidence type="ECO:0000256" key="1">
    <source>
        <dbReference type="SAM" id="MobiDB-lite"/>
    </source>
</evidence>
<dbReference type="EMBL" id="MCFF01000011">
    <property type="protein sequence ID" value="ORZ21789.1"/>
    <property type="molecule type" value="Genomic_DNA"/>
</dbReference>
<proteinExistence type="predicted"/>